<geneLocation type="mitochondrion" evidence="1"/>
<reference evidence="1" key="1">
    <citation type="journal article" date="2015" name="Genome Biol. Evol.">
        <title>Organellar Genomes of White Spruce (Picea glauca): Assembly and Annotation.</title>
        <authorList>
            <person name="Jackman S.D."/>
            <person name="Warren R.L."/>
            <person name="Gibb E.A."/>
            <person name="Vandervalk B.P."/>
            <person name="Mohamadi H."/>
            <person name="Chu J."/>
            <person name="Raymond A."/>
            <person name="Pleasance S."/>
            <person name="Coope R."/>
            <person name="Wildung M.R."/>
            <person name="Ritland C.E."/>
            <person name="Bousquet J."/>
            <person name="Jones S.J."/>
            <person name="Bohlmann J."/>
            <person name="Birol I."/>
        </authorList>
    </citation>
    <scope>NUCLEOTIDE SEQUENCE [LARGE SCALE GENOMIC DNA]</scope>
    <source>
        <tissue evidence="1">Flushing bud</tissue>
    </source>
</reference>
<sequence length="138" mass="15509">MYLMEGAPKALIRLTHEAQGRSGDLSVHTTAMVQLRWFWLREIGFSAQTTAMVQLRCFYRVDLSFSVLTTAMANCDGFLEDAQARSTKRRGKVNEIRMGKAHIPNPPSLGQYKVPSLLTDLNKSALSSERILRHGLDN</sequence>
<protein>
    <submittedName>
        <fullName evidence="1">Uncharacterized protein</fullName>
    </submittedName>
</protein>
<dbReference type="EMBL" id="LKAM01000008">
    <property type="protein sequence ID" value="KUM46974.1"/>
    <property type="molecule type" value="Genomic_DNA"/>
</dbReference>
<evidence type="ECO:0000313" key="1">
    <source>
        <dbReference type="EMBL" id="KUM46974.1"/>
    </source>
</evidence>
<gene>
    <name evidence="1" type="ORF">ABT39_MTgene5978</name>
</gene>
<organism evidence="1">
    <name type="scientific">Picea glauca</name>
    <name type="common">White spruce</name>
    <name type="synonym">Pinus glauca</name>
    <dbReference type="NCBI Taxonomy" id="3330"/>
    <lineage>
        <taxon>Eukaryota</taxon>
        <taxon>Viridiplantae</taxon>
        <taxon>Streptophyta</taxon>
        <taxon>Embryophyta</taxon>
        <taxon>Tracheophyta</taxon>
        <taxon>Spermatophyta</taxon>
        <taxon>Pinopsida</taxon>
        <taxon>Pinidae</taxon>
        <taxon>Conifers I</taxon>
        <taxon>Pinales</taxon>
        <taxon>Pinaceae</taxon>
        <taxon>Picea</taxon>
    </lineage>
</organism>
<comment type="caution">
    <text evidence="1">The sequence shown here is derived from an EMBL/GenBank/DDBJ whole genome shotgun (WGS) entry which is preliminary data.</text>
</comment>
<dbReference type="AlphaFoldDB" id="A0A101LX64"/>
<name>A0A101LX64_PICGL</name>
<keyword evidence="1" id="KW-0496">Mitochondrion</keyword>
<proteinExistence type="predicted"/>
<accession>A0A101LX64</accession>